<evidence type="ECO:0000259" key="5">
    <source>
        <dbReference type="Pfam" id="PF00389"/>
    </source>
</evidence>
<sequence>MRIHLLEPLRVPEEKINELAQPLIDAGHTFKYFDQKTTDTDELIARSKDADIITIANNPLPDEVIEANPNMQLINVAFTGVDHVNTKLASEHDIKVANASGYANTAVNELVIGLVLGLYRQIPKSDADVRLAEDFSGPFQGREIKGKTVGIIGTGKIGLETAKLFKAFGAHLVGYNRSEKEAAKDLGLEYLSLEEVLKTSDIVSVHLPLNEETKGFIGKGQLDLMKSDAILINAARGPIIDNQALADKLNADEIAGAGIDVFDGEPPLDSDNPLLHAKNALLTPHIAFLSDESMDIRAQIAFDNIQAFIDGHPQNLMN</sequence>
<dbReference type="PRINTS" id="PR00411">
    <property type="entry name" value="PNDRDTASEI"/>
</dbReference>
<evidence type="ECO:0000313" key="8">
    <source>
        <dbReference type="Proteomes" id="UP000243884"/>
    </source>
</evidence>
<comment type="similarity">
    <text evidence="1 4">Belongs to the D-isomer specific 2-hydroxyacid dehydrogenase family.</text>
</comment>
<evidence type="ECO:0000313" key="7">
    <source>
        <dbReference type="EMBL" id="SMC30161.1"/>
    </source>
</evidence>
<dbReference type="InterPro" id="IPR029753">
    <property type="entry name" value="D-isomer_DH_CS"/>
</dbReference>
<dbReference type="AlphaFoldDB" id="A0A1W1Y2X0"/>
<dbReference type="GO" id="GO:0016616">
    <property type="term" value="F:oxidoreductase activity, acting on the CH-OH group of donors, NAD or NADP as acceptor"/>
    <property type="evidence" value="ECO:0007669"/>
    <property type="project" value="InterPro"/>
</dbReference>
<accession>A0A1W1Y2X0</accession>
<dbReference type="EMBL" id="FWXK01000001">
    <property type="protein sequence ID" value="SMC30161.1"/>
    <property type="molecule type" value="Genomic_DNA"/>
</dbReference>
<reference evidence="8" key="1">
    <citation type="submission" date="2017-04" db="EMBL/GenBank/DDBJ databases">
        <authorList>
            <person name="Varghese N."/>
            <person name="Submissions S."/>
        </authorList>
    </citation>
    <scope>NUCLEOTIDE SEQUENCE [LARGE SCALE GENOMIC DNA]</scope>
    <source>
        <strain evidence="8">DSM 21500</strain>
    </source>
</reference>
<dbReference type="CDD" id="cd12161">
    <property type="entry name" value="GDH_like_1"/>
    <property type="match status" value="1"/>
</dbReference>
<evidence type="ECO:0000256" key="1">
    <source>
        <dbReference type="ARBA" id="ARBA00005854"/>
    </source>
</evidence>
<evidence type="ECO:0000259" key="6">
    <source>
        <dbReference type="Pfam" id="PF02826"/>
    </source>
</evidence>
<dbReference type="PANTHER" id="PTHR43761:SF1">
    <property type="entry name" value="D-ISOMER SPECIFIC 2-HYDROXYACID DEHYDROGENASE CATALYTIC DOMAIN-CONTAINING PROTEIN-RELATED"/>
    <property type="match status" value="1"/>
</dbReference>
<dbReference type="STRING" id="371602.SAMN04487984_0059"/>
<dbReference type="SUPFAM" id="SSF51735">
    <property type="entry name" value="NAD(P)-binding Rossmann-fold domains"/>
    <property type="match status" value="1"/>
</dbReference>
<dbReference type="InterPro" id="IPR050418">
    <property type="entry name" value="D-iso_2-hydroxyacid_DH_PdxB"/>
</dbReference>
<dbReference type="PROSITE" id="PS00671">
    <property type="entry name" value="D_2_HYDROXYACID_DH_3"/>
    <property type="match status" value="1"/>
</dbReference>
<dbReference type="PROSITE" id="PS00670">
    <property type="entry name" value="D_2_HYDROXYACID_DH_2"/>
    <property type="match status" value="1"/>
</dbReference>
<dbReference type="SUPFAM" id="SSF52283">
    <property type="entry name" value="Formate/glycerate dehydrogenase catalytic domain-like"/>
    <property type="match status" value="1"/>
</dbReference>
<dbReference type="Proteomes" id="UP000243884">
    <property type="component" value="Unassembled WGS sequence"/>
</dbReference>
<dbReference type="RefSeq" id="WP_084097683.1">
    <property type="nucleotide sequence ID" value="NZ_FWXK01000001.1"/>
</dbReference>
<name>A0A1W1Y2X0_9LACT</name>
<dbReference type="Pfam" id="PF02826">
    <property type="entry name" value="2-Hacid_dh_C"/>
    <property type="match status" value="1"/>
</dbReference>
<evidence type="ECO:0000256" key="2">
    <source>
        <dbReference type="ARBA" id="ARBA00023002"/>
    </source>
</evidence>
<dbReference type="InterPro" id="IPR006140">
    <property type="entry name" value="D-isomer_DH_NAD-bd"/>
</dbReference>
<dbReference type="PROSITE" id="PS00065">
    <property type="entry name" value="D_2_HYDROXYACID_DH_1"/>
    <property type="match status" value="1"/>
</dbReference>
<dbReference type="FunFam" id="3.40.50.720:FF:000203">
    <property type="entry name" value="D-3-phosphoglycerate dehydrogenase (SerA)"/>
    <property type="match status" value="1"/>
</dbReference>
<dbReference type="OrthoDB" id="9805416at2"/>
<dbReference type="GO" id="GO:0051287">
    <property type="term" value="F:NAD binding"/>
    <property type="evidence" value="ECO:0007669"/>
    <property type="project" value="InterPro"/>
</dbReference>
<feature type="domain" description="D-isomer specific 2-hydroxyacid dehydrogenase catalytic" evidence="5">
    <location>
        <begin position="16"/>
        <end position="316"/>
    </location>
</feature>
<gene>
    <name evidence="7" type="ORF">SAMN04487984_0059</name>
</gene>
<proteinExistence type="inferred from homology"/>
<dbReference type="PANTHER" id="PTHR43761">
    <property type="entry name" value="D-ISOMER SPECIFIC 2-HYDROXYACID DEHYDROGENASE FAMILY PROTEIN (AFU_ORTHOLOGUE AFUA_1G13630)"/>
    <property type="match status" value="1"/>
</dbReference>
<dbReference type="InterPro" id="IPR006139">
    <property type="entry name" value="D-isomer_2_OHA_DH_cat_dom"/>
</dbReference>
<protein>
    <submittedName>
        <fullName evidence="7">D-3-phosphoglycerate dehydrogenase</fullName>
    </submittedName>
</protein>
<keyword evidence="2 4" id="KW-0560">Oxidoreductase</keyword>
<dbReference type="InterPro" id="IPR029752">
    <property type="entry name" value="D-isomer_DH_CS1"/>
</dbReference>
<keyword evidence="3" id="KW-0520">NAD</keyword>
<evidence type="ECO:0000256" key="4">
    <source>
        <dbReference type="RuleBase" id="RU003719"/>
    </source>
</evidence>
<evidence type="ECO:0000256" key="3">
    <source>
        <dbReference type="ARBA" id="ARBA00023027"/>
    </source>
</evidence>
<dbReference type="Pfam" id="PF00389">
    <property type="entry name" value="2-Hacid_dh"/>
    <property type="match status" value="1"/>
</dbReference>
<feature type="domain" description="D-isomer specific 2-hydroxyacid dehydrogenase NAD-binding" evidence="6">
    <location>
        <begin position="112"/>
        <end position="287"/>
    </location>
</feature>
<dbReference type="Gene3D" id="3.40.50.720">
    <property type="entry name" value="NAD(P)-binding Rossmann-like Domain"/>
    <property type="match status" value="2"/>
</dbReference>
<dbReference type="InterPro" id="IPR036291">
    <property type="entry name" value="NAD(P)-bd_dom_sf"/>
</dbReference>
<organism evidence="7 8">
    <name type="scientific">Aerococcus suis</name>
    <dbReference type="NCBI Taxonomy" id="371602"/>
    <lineage>
        <taxon>Bacteria</taxon>
        <taxon>Bacillati</taxon>
        <taxon>Bacillota</taxon>
        <taxon>Bacilli</taxon>
        <taxon>Lactobacillales</taxon>
        <taxon>Aerococcaceae</taxon>
        <taxon>Aerococcus</taxon>
    </lineage>
</organism>
<keyword evidence="8" id="KW-1185">Reference proteome</keyword>